<dbReference type="InterPro" id="IPR025092">
    <property type="entry name" value="Glyco_hydro_66"/>
</dbReference>
<dbReference type="EMBL" id="FODH01000003">
    <property type="protein sequence ID" value="SEN79872.1"/>
    <property type="molecule type" value="Genomic_DNA"/>
</dbReference>
<dbReference type="Pfam" id="PF13199">
    <property type="entry name" value="Glyco_hydro_66"/>
    <property type="match status" value="1"/>
</dbReference>
<evidence type="ECO:0000256" key="2">
    <source>
        <dbReference type="ARBA" id="ARBA00022729"/>
    </source>
</evidence>
<gene>
    <name evidence="3" type="ORF">SAMN04487895_10316</name>
</gene>
<dbReference type="Proteomes" id="UP000198809">
    <property type="component" value="Unassembled WGS sequence"/>
</dbReference>
<dbReference type="CDD" id="cd14745">
    <property type="entry name" value="GH66"/>
    <property type="match status" value="1"/>
</dbReference>
<dbReference type="InterPro" id="IPR013780">
    <property type="entry name" value="Glyco_hydro_b"/>
</dbReference>
<evidence type="ECO:0000313" key="4">
    <source>
        <dbReference type="Proteomes" id="UP000198809"/>
    </source>
</evidence>
<evidence type="ECO:0000256" key="1">
    <source>
        <dbReference type="ARBA" id="ARBA00010837"/>
    </source>
</evidence>
<dbReference type="SUPFAM" id="SSF51445">
    <property type="entry name" value="(Trans)glycosidases"/>
    <property type="match status" value="1"/>
</dbReference>
<dbReference type="Gene3D" id="2.60.40.10">
    <property type="entry name" value="Immunoglobulins"/>
    <property type="match status" value="1"/>
</dbReference>
<dbReference type="Gene3D" id="3.20.20.80">
    <property type="entry name" value="Glycosidases"/>
    <property type="match status" value="1"/>
</dbReference>
<dbReference type="OrthoDB" id="9778932at2"/>
<dbReference type="InterPro" id="IPR013783">
    <property type="entry name" value="Ig-like_fold"/>
</dbReference>
<proteinExistence type="inferred from homology"/>
<accession>A0A1H8JGS0</accession>
<keyword evidence="2" id="KW-0732">Signal</keyword>
<comment type="similarity">
    <text evidence="1">Belongs to the glycosyl hydrolase 66 family.</text>
</comment>
<reference evidence="3 4" key="1">
    <citation type="submission" date="2016-10" db="EMBL/GenBank/DDBJ databases">
        <authorList>
            <person name="de Groot N.N."/>
        </authorList>
    </citation>
    <scope>NUCLEOTIDE SEQUENCE [LARGE SCALE GENOMIC DNA]</scope>
    <source>
        <strain evidence="3 4">CGMCC 1.10238</strain>
    </source>
</reference>
<organism evidence="3 4">
    <name type="scientific">Paenibacillus sophorae</name>
    <dbReference type="NCBI Taxonomy" id="1333845"/>
    <lineage>
        <taxon>Bacteria</taxon>
        <taxon>Bacillati</taxon>
        <taxon>Bacillota</taxon>
        <taxon>Bacilli</taxon>
        <taxon>Bacillales</taxon>
        <taxon>Paenibacillaceae</taxon>
        <taxon>Paenibacillus</taxon>
    </lineage>
</organism>
<protein>
    <submittedName>
        <fullName evidence="3">Dextranase</fullName>
    </submittedName>
</protein>
<dbReference type="STRING" id="1333845.SAMN04487895_10316"/>
<dbReference type="AlphaFoldDB" id="A0A1H8JGS0"/>
<name>A0A1H8JGS0_9BACL</name>
<sequence>MNRMFPTIKDAYPNKAQYITGEPVCINVELNNQLQHEVRVRLTVELVCMNRVLDSQAHDIVIPPGAVSTHLLTFGPPDEAFRGYGVDLQLTQDEAEPMHFSTAFDVVSSWRQSPRYGFLSDFHSREQGDAKDVESLNKLHINLVQFYDWMYRHDDLVPPEETFNDLMGRELSLKVVKEKIALCHSYGMKAMAYGAIYAASKDFYWEHPDWALYYGNGKVVDFIDIFTIMNISEESPWHRHIIGEYKKAIEQVGFDGIHMDTYGYPKTGISRLGGVEKVERLEKQFPVLIENTRKELNKSKEDIGLIFNNVGNWPVDTVAAAAQDAVYIEVWNPYEKYHHIQQIIAWAQQFGHGKPVILAAYLKPFRLESPESIDRAHAAALLLSAVIFSHGAYHLLLGENNGVLTQGYYVDYSVAGDAFMREIRTYYDFMVRYVHLLYDPSLRDVSMTHVEGDNLEYIFGGASYSTYGEPGKVWTVVRENEKMKLIQFINLTNNAEDYWNEGKNRPAEVKNLTVRVQVSEPVRSVFTASPDIDMGRPHDLEYSLEESDRGYVLSVTVPSVYQWSMLVIGH</sequence>
<dbReference type="InterPro" id="IPR017853">
    <property type="entry name" value="GH"/>
</dbReference>
<evidence type="ECO:0000313" key="3">
    <source>
        <dbReference type="EMBL" id="SEN79872.1"/>
    </source>
</evidence>
<dbReference type="Gene3D" id="2.60.40.1180">
    <property type="entry name" value="Golgi alpha-mannosidase II"/>
    <property type="match status" value="1"/>
</dbReference>